<keyword evidence="3" id="KW-0804">Transcription</keyword>
<evidence type="ECO:0000313" key="6">
    <source>
        <dbReference type="Proteomes" id="UP000541426"/>
    </source>
</evidence>
<feature type="domain" description="HTH araC/xylS-type" evidence="4">
    <location>
        <begin position="157"/>
        <end position="257"/>
    </location>
</feature>
<sequence>MIEAEDTTSLSIMMPIVGALKVEAGNAEIRLVAGESLTLRPSRRRTQVAGSGGAPFEAIMFKVPANVFETMDGQAFGCRRNDFAAVENTSKATGPLRDFLRYLVGDLASPDSLLNKGSAGATAEALLWEHFRAFLAKTDSTKQPVVQSSPSLMRLVWAAIDFMRAHYADTITVSDIAAAVGTSPRNLQDAFRSCGNRTPVAVLSAIRMENVRLDLMTSDPSLSVTHIAMDCGFTHMGRFAKAYRDIYGETPSQTLRKR</sequence>
<dbReference type="Proteomes" id="UP000541426">
    <property type="component" value="Unassembled WGS sequence"/>
</dbReference>
<reference evidence="5 6" key="1">
    <citation type="submission" date="2020-08" db="EMBL/GenBank/DDBJ databases">
        <title>Genomic Encyclopedia of Type Strains, Phase IV (KMG-IV): sequencing the most valuable type-strain genomes for metagenomic binning, comparative biology and taxonomic classification.</title>
        <authorList>
            <person name="Goeker M."/>
        </authorList>
    </citation>
    <scope>NUCLEOTIDE SEQUENCE [LARGE SCALE GENOMIC DNA]</scope>
    <source>
        <strain evidence="5 6">DSM 102235</strain>
    </source>
</reference>
<evidence type="ECO:0000256" key="1">
    <source>
        <dbReference type="ARBA" id="ARBA00023015"/>
    </source>
</evidence>
<evidence type="ECO:0000256" key="3">
    <source>
        <dbReference type="ARBA" id="ARBA00023163"/>
    </source>
</evidence>
<protein>
    <submittedName>
        <fullName evidence="5">AraC-like DNA-binding protein</fullName>
    </submittedName>
</protein>
<evidence type="ECO:0000259" key="4">
    <source>
        <dbReference type="PROSITE" id="PS01124"/>
    </source>
</evidence>
<dbReference type="AlphaFoldDB" id="A0A7W6DP71"/>
<dbReference type="RefSeq" id="WP_183962969.1">
    <property type="nucleotide sequence ID" value="NZ_JACIEJ010000001.1"/>
</dbReference>
<evidence type="ECO:0000256" key="2">
    <source>
        <dbReference type="ARBA" id="ARBA00023125"/>
    </source>
</evidence>
<dbReference type="PANTHER" id="PTHR46796">
    <property type="entry name" value="HTH-TYPE TRANSCRIPTIONAL ACTIVATOR RHAS-RELATED"/>
    <property type="match status" value="1"/>
</dbReference>
<dbReference type="PROSITE" id="PS01124">
    <property type="entry name" value="HTH_ARAC_FAMILY_2"/>
    <property type="match status" value="1"/>
</dbReference>
<keyword evidence="1" id="KW-0805">Transcription regulation</keyword>
<dbReference type="SUPFAM" id="SSF46689">
    <property type="entry name" value="Homeodomain-like"/>
    <property type="match status" value="2"/>
</dbReference>
<gene>
    <name evidence="5" type="ORF">GGQ68_000683</name>
</gene>
<dbReference type="PANTHER" id="PTHR46796:SF12">
    <property type="entry name" value="HTH-TYPE DNA-BINDING TRANSCRIPTIONAL ACTIVATOR EUTR"/>
    <property type="match status" value="1"/>
</dbReference>
<comment type="caution">
    <text evidence="5">The sequence shown here is derived from an EMBL/GenBank/DDBJ whole genome shotgun (WGS) entry which is preliminary data.</text>
</comment>
<keyword evidence="6" id="KW-1185">Reference proteome</keyword>
<accession>A0A7W6DP71</accession>
<dbReference type="GO" id="GO:0043565">
    <property type="term" value="F:sequence-specific DNA binding"/>
    <property type="evidence" value="ECO:0007669"/>
    <property type="project" value="InterPro"/>
</dbReference>
<dbReference type="GO" id="GO:0003700">
    <property type="term" value="F:DNA-binding transcription factor activity"/>
    <property type="evidence" value="ECO:0007669"/>
    <property type="project" value="InterPro"/>
</dbReference>
<dbReference type="EMBL" id="JACIEJ010000001">
    <property type="protein sequence ID" value="MBB3984372.1"/>
    <property type="molecule type" value="Genomic_DNA"/>
</dbReference>
<dbReference type="InterPro" id="IPR050204">
    <property type="entry name" value="AraC_XylS_family_regulators"/>
</dbReference>
<dbReference type="SMART" id="SM00342">
    <property type="entry name" value="HTH_ARAC"/>
    <property type="match status" value="1"/>
</dbReference>
<evidence type="ECO:0000313" key="5">
    <source>
        <dbReference type="EMBL" id="MBB3984372.1"/>
    </source>
</evidence>
<keyword evidence="2 5" id="KW-0238">DNA-binding</keyword>
<dbReference type="Gene3D" id="1.10.10.60">
    <property type="entry name" value="Homeodomain-like"/>
    <property type="match status" value="1"/>
</dbReference>
<dbReference type="InterPro" id="IPR009057">
    <property type="entry name" value="Homeodomain-like_sf"/>
</dbReference>
<organism evidence="5 6">
    <name type="scientific">Sagittula marina</name>
    <dbReference type="NCBI Taxonomy" id="943940"/>
    <lineage>
        <taxon>Bacteria</taxon>
        <taxon>Pseudomonadati</taxon>
        <taxon>Pseudomonadota</taxon>
        <taxon>Alphaproteobacteria</taxon>
        <taxon>Rhodobacterales</taxon>
        <taxon>Roseobacteraceae</taxon>
        <taxon>Sagittula</taxon>
    </lineage>
</organism>
<proteinExistence type="predicted"/>
<name>A0A7W6DP71_9RHOB</name>
<dbReference type="Pfam" id="PF12833">
    <property type="entry name" value="HTH_18"/>
    <property type="match status" value="1"/>
</dbReference>
<dbReference type="InterPro" id="IPR018060">
    <property type="entry name" value="HTH_AraC"/>
</dbReference>